<feature type="compositionally biased region" description="Basic and acidic residues" evidence="1">
    <location>
        <begin position="1"/>
        <end position="12"/>
    </location>
</feature>
<gene>
    <name evidence="3" type="ORF">SMAR0320_LOCUS2141</name>
</gene>
<feature type="region of interest" description="Disordered" evidence="1">
    <location>
        <begin position="61"/>
        <end position="105"/>
    </location>
</feature>
<feature type="compositionally biased region" description="Basic and acidic residues" evidence="1">
    <location>
        <begin position="69"/>
        <end position="80"/>
    </location>
</feature>
<feature type="compositionally biased region" description="Polar residues" evidence="1">
    <location>
        <begin position="13"/>
        <end position="22"/>
    </location>
</feature>
<accession>A0A7S2P4R3</accession>
<organism evidence="3">
    <name type="scientific">Skeletonema marinoi</name>
    <dbReference type="NCBI Taxonomy" id="267567"/>
    <lineage>
        <taxon>Eukaryota</taxon>
        <taxon>Sar</taxon>
        <taxon>Stramenopiles</taxon>
        <taxon>Ochrophyta</taxon>
        <taxon>Bacillariophyta</taxon>
        <taxon>Coscinodiscophyceae</taxon>
        <taxon>Thalassiosirophycidae</taxon>
        <taxon>Thalassiosirales</taxon>
        <taxon>Skeletonemataceae</taxon>
        <taxon>Skeletonema</taxon>
        <taxon>Skeletonema marinoi-dohrnii complex</taxon>
    </lineage>
</organism>
<keyword evidence="2" id="KW-0812">Transmembrane</keyword>
<dbReference type="Pfam" id="PF03567">
    <property type="entry name" value="Sulfotransfer_2"/>
    <property type="match status" value="1"/>
</dbReference>
<evidence type="ECO:0000256" key="2">
    <source>
        <dbReference type="SAM" id="Phobius"/>
    </source>
</evidence>
<evidence type="ECO:0000313" key="3">
    <source>
        <dbReference type="EMBL" id="CAD9575957.1"/>
    </source>
</evidence>
<proteinExistence type="predicted"/>
<evidence type="ECO:0000256" key="1">
    <source>
        <dbReference type="SAM" id="MobiDB-lite"/>
    </source>
</evidence>
<evidence type="ECO:0008006" key="4">
    <source>
        <dbReference type="Google" id="ProtNLM"/>
    </source>
</evidence>
<dbReference type="InterPro" id="IPR005331">
    <property type="entry name" value="Sulfotransferase"/>
</dbReference>
<keyword evidence="2" id="KW-0472">Membrane</keyword>
<dbReference type="EMBL" id="HBGZ01003146">
    <property type="protein sequence ID" value="CAD9575957.1"/>
    <property type="molecule type" value="Transcribed_RNA"/>
</dbReference>
<name>A0A7S2P4R3_9STRA</name>
<keyword evidence="2" id="KW-1133">Transmembrane helix</keyword>
<protein>
    <recommendedName>
        <fullName evidence="4">Carbohydrate sulfotransferase</fullName>
    </recommendedName>
</protein>
<feature type="region of interest" description="Disordered" evidence="1">
    <location>
        <begin position="1"/>
        <end position="28"/>
    </location>
</feature>
<sequence>MGALRQRRERDNISVTANTTTPILGRRRSSGSTISKLVLRIGTLVMIVAVPMLYNMPTPDLQTSSAQKQKNDVTVKKDTNDASSEYESPKRKGGEAKTNQEASEPSIAWEIMPAADHMDATIAELKPATLCACAKCGTTSLWEELFAIVEGKSFMSMNYTGPPFISKLSNRKLWTNIEAKRRTDWSNFKDQDSFALIRDPKERIVSAWKSKVTCDTDEEIPGHRMFVPRLLKLAGPSSNMTARTDKGFPCLDLSDYLAVLSQIHAQGREGSLNEHFLPQHLGCFKDVPPSMWTVVTTISGPNALCSLKSVVSKSANMSNTDDGCQIMIKTHNYTRNVDLSRADEDILDRITIKEYEMLRKYLDA</sequence>
<reference evidence="3" key="1">
    <citation type="submission" date="2021-01" db="EMBL/GenBank/DDBJ databases">
        <authorList>
            <person name="Corre E."/>
            <person name="Pelletier E."/>
            <person name="Niang G."/>
            <person name="Scheremetjew M."/>
            <person name="Finn R."/>
            <person name="Kale V."/>
            <person name="Holt S."/>
            <person name="Cochrane G."/>
            <person name="Meng A."/>
            <person name="Brown T."/>
            <person name="Cohen L."/>
        </authorList>
    </citation>
    <scope>NUCLEOTIDE SEQUENCE</scope>
    <source>
        <strain evidence="3">SM1012Den-03</strain>
    </source>
</reference>
<dbReference type="GO" id="GO:0008146">
    <property type="term" value="F:sulfotransferase activity"/>
    <property type="evidence" value="ECO:0007669"/>
    <property type="project" value="InterPro"/>
</dbReference>
<dbReference type="AlphaFoldDB" id="A0A7S2P4R3"/>
<feature type="transmembrane region" description="Helical" evidence="2">
    <location>
        <begin position="37"/>
        <end position="54"/>
    </location>
</feature>
<dbReference type="GO" id="GO:0016020">
    <property type="term" value="C:membrane"/>
    <property type="evidence" value="ECO:0007669"/>
    <property type="project" value="InterPro"/>
</dbReference>